<reference evidence="8 9" key="1">
    <citation type="journal article" date="2021" name="BMC Genomics">
        <title>Telomere-to-telomere genome assembly of asparaginase-producing Trichoderma simmonsii.</title>
        <authorList>
            <person name="Chung D."/>
            <person name="Kwon Y.M."/>
            <person name="Yang Y."/>
        </authorList>
    </citation>
    <scope>NUCLEOTIDE SEQUENCE [LARGE SCALE GENOMIC DNA]</scope>
    <source>
        <strain evidence="8 9">GH-Sj1</strain>
    </source>
</reference>
<evidence type="ECO:0000259" key="7">
    <source>
        <dbReference type="PROSITE" id="PS50850"/>
    </source>
</evidence>
<dbReference type="InterPro" id="IPR020846">
    <property type="entry name" value="MFS_dom"/>
</dbReference>
<organism evidence="8 9">
    <name type="scientific">Trichoderma simmonsii</name>
    <dbReference type="NCBI Taxonomy" id="1491479"/>
    <lineage>
        <taxon>Eukaryota</taxon>
        <taxon>Fungi</taxon>
        <taxon>Dikarya</taxon>
        <taxon>Ascomycota</taxon>
        <taxon>Pezizomycotina</taxon>
        <taxon>Sordariomycetes</taxon>
        <taxon>Hypocreomycetidae</taxon>
        <taxon>Hypocreales</taxon>
        <taxon>Hypocreaceae</taxon>
        <taxon>Trichoderma</taxon>
    </lineage>
</organism>
<feature type="domain" description="Major facilitator superfamily (MFS) profile" evidence="7">
    <location>
        <begin position="107"/>
        <end position="570"/>
    </location>
</feature>
<evidence type="ECO:0000256" key="6">
    <source>
        <dbReference type="SAM" id="Phobius"/>
    </source>
</evidence>
<accession>A0A8G0LGW8</accession>
<evidence type="ECO:0000256" key="2">
    <source>
        <dbReference type="ARBA" id="ARBA00022692"/>
    </source>
</evidence>
<dbReference type="GO" id="GO:0005886">
    <property type="term" value="C:plasma membrane"/>
    <property type="evidence" value="ECO:0007669"/>
    <property type="project" value="TreeGrafter"/>
</dbReference>
<feature type="transmembrane region" description="Helical" evidence="6">
    <location>
        <begin position="520"/>
        <end position="537"/>
    </location>
</feature>
<keyword evidence="9" id="KW-1185">Reference proteome</keyword>
<feature type="compositionally biased region" description="Basic and acidic residues" evidence="5">
    <location>
        <begin position="13"/>
        <end position="29"/>
    </location>
</feature>
<dbReference type="InterPro" id="IPR036259">
    <property type="entry name" value="MFS_trans_sf"/>
</dbReference>
<feature type="compositionally biased region" description="Polar residues" evidence="5">
    <location>
        <begin position="30"/>
        <end position="43"/>
    </location>
</feature>
<feature type="transmembrane region" description="Helical" evidence="6">
    <location>
        <begin position="107"/>
        <end position="132"/>
    </location>
</feature>
<feature type="region of interest" description="Disordered" evidence="5">
    <location>
        <begin position="1"/>
        <end position="43"/>
    </location>
</feature>
<feature type="transmembrane region" description="Helical" evidence="6">
    <location>
        <begin position="175"/>
        <end position="195"/>
    </location>
</feature>
<comment type="subcellular location">
    <subcellularLocation>
        <location evidence="1">Membrane</location>
        <topology evidence="1">Multi-pass membrane protein</topology>
    </subcellularLocation>
</comment>
<feature type="transmembrane region" description="Helical" evidence="6">
    <location>
        <begin position="231"/>
        <end position="253"/>
    </location>
</feature>
<sequence>MITMEEMPPAHQYDYDREQAHSREDHHTYDQVSPQETTDHPSQSLIKNDFKRCPQHDVPRRDVGDSTGAFMMEPLDVESRHTSGRPNQACTCEKKLGRNKRKYRIKLIAGLVLPYFLASLDLTVVATALPFIASHFDKFDQLNWIVTAYTLTSTAFIPFYGQFADVFGRHISLQVAIFFTVIGSVLCAAAQSWGMLLLGRALQGLSSAGLNSIILVILADKVTLEENAKNNTLFTIVSGSTYAIGPLIGGYLTDANWRYVFVIAIPIAVASHVLLFFILRGELLEGTHFHKGSKWSAIFPALATLDIGGVILFIFAVGLIILGTSWGGSTFPWDSPQVLAPIIVGGALLPIFVLYEFLLGDGRILARLFPHQSPMLPLDLFSRKDTLVIAVIQFSAGAAMYAVFYFVGIYFTLVEGKPASSAGIQLLYYIPGIAAGVYSAMYLCNRWPGQTFWPLLLGSVEEAAGLGALTWAVSASRPNIVSGMMVLTGAGTGSRFMPASLHVAGVWPERLAPAMSLMRFAMPFGGTLGLTIMNAVFNSKFASATSSLSLPSGSGNIGNIIAQDSQSLDAITKLPSALQVAVREAGRSGVKWAFISILPLLGLSVLACFVLGNVWIKHKVKKGEVASSTSSGQGEKQDTRASAVVYVPYLYALLKGVDRYKHESTRLPATEAHASAGSV</sequence>
<evidence type="ECO:0000256" key="3">
    <source>
        <dbReference type="ARBA" id="ARBA00022989"/>
    </source>
</evidence>
<dbReference type="PROSITE" id="PS50850">
    <property type="entry name" value="MFS"/>
    <property type="match status" value="1"/>
</dbReference>
<feature type="transmembrane region" description="Helical" evidence="6">
    <location>
        <begin position="426"/>
        <end position="444"/>
    </location>
</feature>
<dbReference type="InterPro" id="IPR011701">
    <property type="entry name" value="MFS"/>
</dbReference>
<evidence type="ECO:0000313" key="9">
    <source>
        <dbReference type="Proteomes" id="UP000826661"/>
    </source>
</evidence>
<dbReference type="GO" id="GO:0022857">
    <property type="term" value="F:transmembrane transporter activity"/>
    <property type="evidence" value="ECO:0007669"/>
    <property type="project" value="InterPro"/>
</dbReference>
<proteinExistence type="predicted"/>
<dbReference type="Gene3D" id="1.20.1250.20">
    <property type="entry name" value="MFS general substrate transporter like domains"/>
    <property type="match status" value="1"/>
</dbReference>
<dbReference type="Proteomes" id="UP000826661">
    <property type="component" value="Chromosome III"/>
</dbReference>
<evidence type="ECO:0000313" key="8">
    <source>
        <dbReference type="EMBL" id="QYS99415.1"/>
    </source>
</evidence>
<dbReference type="PANTHER" id="PTHR23501:SF39">
    <property type="entry name" value="MULTIDRUG TRANSPORTER, PUTATIVE (AFU_ORTHOLOGUE AFUA_1G05010)-RELATED"/>
    <property type="match status" value="1"/>
</dbReference>
<feature type="transmembrane region" description="Helical" evidence="6">
    <location>
        <begin position="387"/>
        <end position="414"/>
    </location>
</feature>
<dbReference type="SUPFAM" id="SSF103473">
    <property type="entry name" value="MFS general substrate transporter"/>
    <property type="match status" value="1"/>
</dbReference>
<evidence type="ECO:0000256" key="1">
    <source>
        <dbReference type="ARBA" id="ARBA00004141"/>
    </source>
</evidence>
<feature type="transmembrane region" description="Helical" evidence="6">
    <location>
        <begin position="259"/>
        <end position="279"/>
    </location>
</feature>
<evidence type="ECO:0000256" key="4">
    <source>
        <dbReference type="ARBA" id="ARBA00023136"/>
    </source>
</evidence>
<feature type="transmembrane region" description="Helical" evidence="6">
    <location>
        <begin position="299"/>
        <end position="322"/>
    </location>
</feature>
<feature type="transmembrane region" description="Helical" evidence="6">
    <location>
        <begin position="144"/>
        <end position="163"/>
    </location>
</feature>
<keyword evidence="2 6" id="KW-0812">Transmembrane</keyword>
<feature type="transmembrane region" description="Helical" evidence="6">
    <location>
        <begin position="592"/>
        <end position="616"/>
    </location>
</feature>
<name>A0A8G0LGW8_9HYPO</name>
<feature type="transmembrane region" description="Helical" evidence="6">
    <location>
        <begin position="201"/>
        <end position="219"/>
    </location>
</feature>
<evidence type="ECO:0000256" key="5">
    <source>
        <dbReference type="SAM" id="MobiDB-lite"/>
    </source>
</evidence>
<feature type="transmembrane region" description="Helical" evidence="6">
    <location>
        <begin position="342"/>
        <end position="366"/>
    </location>
</feature>
<protein>
    <submittedName>
        <fullName evidence="8">MFS domain-containing protein</fullName>
    </submittedName>
</protein>
<gene>
    <name evidence="8" type="ORF">H0G86_006552</name>
</gene>
<keyword evidence="3 6" id="KW-1133">Transmembrane helix</keyword>
<dbReference type="Pfam" id="PF07690">
    <property type="entry name" value="MFS_1"/>
    <property type="match status" value="1"/>
</dbReference>
<keyword evidence="4 6" id="KW-0472">Membrane</keyword>
<dbReference type="AlphaFoldDB" id="A0A8G0LGW8"/>
<dbReference type="EMBL" id="CP075866">
    <property type="protein sequence ID" value="QYS99415.1"/>
    <property type="molecule type" value="Genomic_DNA"/>
</dbReference>
<dbReference type="PANTHER" id="PTHR23501">
    <property type="entry name" value="MAJOR FACILITATOR SUPERFAMILY"/>
    <property type="match status" value="1"/>
</dbReference>